<keyword evidence="3" id="KW-0378">Hydrolase</keyword>
<comment type="caution">
    <text evidence="7">The sequence shown here is derived from an EMBL/GenBank/DDBJ whole genome shotgun (WGS) entry which is preliminary data.</text>
</comment>
<protein>
    <recommendedName>
        <fullName evidence="4">Ubiquitin-like protease family profile domain-containing protein</fullName>
    </recommendedName>
</protein>
<gene>
    <name evidence="7" type="ORF">PC110_g18964</name>
    <name evidence="5" type="ORF">PC117_g8275</name>
    <name evidence="6" type="ORF">PC129_g9639</name>
</gene>
<dbReference type="Proteomes" id="UP000760860">
    <property type="component" value="Unassembled WGS sequence"/>
</dbReference>
<dbReference type="InterPro" id="IPR003653">
    <property type="entry name" value="Peptidase_C48_C"/>
</dbReference>
<dbReference type="EMBL" id="MJFZ01000860">
    <property type="protein sequence ID" value="RAW24609.1"/>
    <property type="molecule type" value="Genomic_DNA"/>
</dbReference>
<dbReference type="Proteomes" id="UP000736787">
    <property type="component" value="Unassembled WGS sequence"/>
</dbReference>
<evidence type="ECO:0000313" key="8">
    <source>
        <dbReference type="Proteomes" id="UP000251314"/>
    </source>
</evidence>
<dbReference type="OrthoDB" id="102527at2759"/>
<dbReference type="EMBL" id="RCMK01000177">
    <property type="protein sequence ID" value="KAG2945630.1"/>
    <property type="molecule type" value="Genomic_DNA"/>
</dbReference>
<dbReference type="AlphaFoldDB" id="A0A329RK63"/>
<dbReference type="VEuPathDB" id="FungiDB:PC110_g18964"/>
<sequence>MGSVDAKFKDEGAAEIPDKALDSWFNDNLVAAFVKRLANKYSNNTTIFLPTLKTPTSVRGKRIPPPTLSLVVGATEQFVFMPLNINSSHWTCLVLDSATKTIYCYDSMDKRSHHNLLE</sequence>
<evidence type="ECO:0000259" key="4">
    <source>
        <dbReference type="PROSITE" id="PS50600"/>
    </source>
</evidence>
<keyword evidence="8" id="KW-1185">Reference proteome</keyword>
<dbReference type="GO" id="GO:0006508">
    <property type="term" value="P:proteolysis"/>
    <property type="evidence" value="ECO:0007669"/>
    <property type="project" value="UniProtKB-KW"/>
</dbReference>
<dbReference type="GO" id="GO:0008234">
    <property type="term" value="F:cysteine-type peptidase activity"/>
    <property type="evidence" value="ECO:0007669"/>
    <property type="project" value="InterPro"/>
</dbReference>
<evidence type="ECO:0000256" key="2">
    <source>
        <dbReference type="ARBA" id="ARBA00022670"/>
    </source>
</evidence>
<name>A0A329RK63_9STRA</name>
<accession>A0A329RK63</accession>
<evidence type="ECO:0000313" key="5">
    <source>
        <dbReference type="EMBL" id="KAG2945630.1"/>
    </source>
</evidence>
<reference evidence="7 8" key="1">
    <citation type="submission" date="2018-01" db="EMBL/GenBank/DDBJ databases">
        <title>Draft genome of the strawberry crown rot pathogen Phytophthora cactorum.</title>
        <authorList>
            <person name="Armitage A.D."/>
            <person name="Lysoe E."/>
            <person name="Nellist C.F."/>
            <person name="Harrison R.J."/>
            <person name="Brurberg M.B."/>
        </authorList>
    </citation>
    <scope>NUCLEOTIDE SEQUENCE [LARGE SCALE GENOMIC DNA]</scope>
    <source>
        <strain evidence="7 8">10300</strain>
    </source>
</reference>
<dbReference type="SUPFAM" id="SSF54001">
    <property type="entry name" value="Cysteine proteinases"/>
    <property type="match status" value="1"/>
</dbReference>
<evidence type="ECO:0000256" key="1">
    <source>
        <dbReference type="ARBA" id="ARBA00005234"/>
    </source>
</evidence>
<reference evidence="5" key="2">
    <citation type="submission" date="2018-10" db="EMBL/GenBank/DDBJ databases">
        <title>Effector identification in a new, highly contiguous assembly of the strawberry crown rot pathogen Phytophthora cactorum.</title>
        <authorList>
            <person name="Armitage A.D."/>
            <person name="Nellist C.F."/>
            <person name="Bates H."/>
            <person name="Vickerstaff R.J."/>
            <person name="Harrison R.J."/>
        </authorList>
    </citation>
    <scope>NUCLEOTIDE SEQUENCE</scope>
    <source>
        <strain evidence="5">4040</strain>
        <strain evidence="6">P421</strain>
    </source>
</reference>
<dbReference type="Pfam" id="PF02902">
    <property type="entry name" value="Peptidase_C48"/>
    <property type="match status" value="1"/>
</dbReference>
<feature type="domain" description="Ubiquitin-like protease family profile" evidence="4">
    <location>
        <begin position="4"/>
        <end position="118"/>
    </location>
</feature>
<evidence type="ECO:0000313" key="7">
    <source>
        <dbReference type="EMBL" id="RAW24609.1"/>
    </source>
</evidence>
<evidence type="ECO:0000313" key="6">
    <source>
        <dbReference type="EMBL" id="KAG3219580.1"/>
    </source>
</evidence>
<dbReference type="Proteomes" id="UP000251314">
    <property type="component" value="Unassembled WGS sequence"/>
</dbReference>
<dbReference type="InterPro" id="IPR038765">
    <property type="entry name" value="Papain-like_cys_pep_sf"/>
</dbReference>
<evidence type="ECO:0000256" key="3">
    <source>
        <dbReference type="ARBA" id="ARBA00022801"/>
    </source>
</evidence>
<proteinExistence type="inferred from homology"/>
<dbReference type="Gene3D" id="3.40.395.10">
    <property type="entry name" value="Adenoviral Proteinase, Chain A"/>
    <property type="match status" value="1"/>
</dbReference>
<organism evidence="7 8">
    <name type="scientific">Phytophthora cactorum</name>
    <dbReference type="NCBI Taxonomy" id="29920"/>
    <lineage>
        <taxon>Eukaryota</taxon>
        <taxon>Sar</taxon>
        <taxon>Stramenopiles</taxon>
        <taxon>Oomycota</taxon>
        <taxon>Peronosporomycetes</taxon>
        <taxon>Peronosporales</taxon>
        <taxon>Peronosporaceae</taxon>
        <taxon>Phytophthora</taxon>
    </lineage>
</organism>
<comment type="similarity">
    <text evidence="1">Belongs to the peptidase C48 family.</text>
</comment>
<dbReference type="PROSITE" id="PS50600">
    <property type="entry name" value="ULP_PROTEASE"/>
    <property type="match status" value="1"/>
</dbReference>
<dbReference type="EMBL" id="RCMV01000304">
    <property type="protein sequence ID" value="KAG3219580.1"/>
    <property type="molecule type" value="Genomic_DNA"/>
</dbReference>
<keyword evidence="2" id="KW-0645">Protease</keyword>